<organism evidence="6 7">
    <name type="scientific">Blastococcus aggregatus</name>
    <dbReference type="NCBI Taxonomy" id="38502"/>
    <lineage>
        <taxon>Bacteria</taxon>
        <taxon>Bacillati</taxon>
        <taxon>Actinomycetota</taxon>
        <taxon>Actinomycetes</taxon>
        <taxon>Geodermatophilales</taxon>
        <taxon>Geodermatophilaceae</taxon>
        <taxon>Blastococcus</taxon>
    </lineage>
</organism>
<dbReference type="SMART" id="SM00283">
    <property type="entry name" value="MA"/>
    <property type="match status" value="1"/>
</dbReference>
<keyword evidence="7" id="KW-1185">Reference proteome</keyword>
<dbReference type="Gene3D" id="1.10.287.950">
    <property type="entry name" value="Methyl-accepting chemotaxis protein"/>
    <property type="match status" value="1"/>
</dbReference>
<keyword evidence="1 2" id="KW-0807">Transducer</keyword>
<feature type="compositionally biased region" description="Low complexity" evidence="3">
    <location>
        <begin position="205"/>
        <end position="214"/>
    </location>
</feature>
<keyword evidence="4" id="KW-1133">Transmembrane helix</keyword>
<evidence type="ECO:0000313" key="7">
    <source>
        <dbReference type="Proteomes" id="UP000219435"/>
    </source>
</evidence>
<dbReference type="PROSITE" id="PS50111">
    <property type="entry name" value="CHEMOTAXIS_TRANSDUC_2"/>
    <property type="match status" value="1"/>
</dbReference>
<keyword evidence="4" id="KW-0472">Membrane</keyword>
<reference evidence="7" key="1">
    <citation type="submission" date="2017-08" db="EMBL/GenBank/DDBJ databases">
        <authorList>
            <person name="Varghese N."/>
            <person name="Submissions S."/>
        </authorList>
    </citation>
    <scope>NUCLEOTIDE SEQUENCE [LARGE SCALE GENOMIC DNA]</scope>
    <source>
        <strain evidence="7">DSM 4725</strain>
    </source>
</reference>
<evidence type="ECO:0000256" key="1">
    <source>
        <dbReference type="ARBA" id="ARBA00023224"/>
    </source>
</evidence>
<dbReference type="Proteomes" id="UP000219435">
    <property type="component" value="Unassembled WGS sequence"/>
</dbReference>
<evidence type="ECO:0000256" key="2">
    <source>
        <dbReference type="PROSITE-ProRule" id="PRU00284"/>
    </source>
</evidence>
<sequence length="441" mass="46308">MTTTPAEPTTSERGGFRAGIPRGARLDERHFVSRHRIISGVLAAHPPVLAAIGLARGVGGWLLWGQLAAIVVLLVLGWTLRPQVARAAAVGLGLMIGADVLVHVSGGLTDMHIWFYALLALVALYQMWTPFLLAVGFVAVHHAAMSLWMPESVFSTHEAQHNPLAFALLHAVFLLAEATFLAYGWKFTEEADRGRRAEQKRAEEQTLAQAAAQAELDRERARTAESAAADLAERQQRTELMASRLAGLVDAGRRLDGNVATATSVMAGLREAIAEIAAAASSATSTAHQASEGSRTSAGTVERLAVTMAEIDQIAGSISTIADQTNLLALNATIEAARAGETGKGFAVVAGEVKDLAGETAKATERIRRVVDAVRGDVEAAGASLESVQVVIQGVVEAQTTIAAAVEEQSASTAQAQEAIVGASHEASRMAADLQRIVEGT</sequence>
<dbReference type="EMBL" id="OBQI01000001">
    <property type="protein sequence ID" value="SOC46384.1"/>
    <property type="molecule type" value="Genomic_DNA"/>
</dbReference>
<dbReference type="AlphaFoldDB" id="A0A285UWX1"/>
<feature type="compositionally biased region" description="Polar residues" evidence="3">
    <location>
        <begin position="1"/>
        <end position="12"/>
    </location>
</feature>
<feature type="region of interest" description="Disordered" evidence="3">
    <location>
        <begin position="1"/>
        <end position="20"/>
    </location>
</feature>
<proteinExistence type="predicted"/>
<feature type="domain" description="Methyl-accepting transducer" evidence="5">
    <location>
        <begin position="216"/>
        <end position="441"/>
    </location>
</feature>
<dbReference type="PANTHER" id="PTHR32089:SF112">
    <property type="entry name" value="LYSOZYME-LIKE PROTEIN-RELATED"/>
    <property type="match status" value="1"/>
</dbReference>
<evidence type="ECO:0000256" key="3">
    <source>
        <dbReference type="SAM" id="MobiDB-lite"/>
    </source>
</evidence>
<dbReference type="GO" id="GO:0007165">
    <property type="term" value="P:signal transduction"/>
    <property type="evidence" value="ECO:0007669"/>
    <property type="project" value="UniProtKB-KW"/>
</dbReference>
<dbReference type="RefSeq" id="WP_281256748.1">
    <property type="nucleotide sequence ID" value="NZ_OBQI01000001.1"/>
</dbReference>
<evidence type="ECO:0000256" key="4">
    <source>
        <dbReference type="SAM" id="Phobius"/>
    </source>
</evidence>
<accession>A0A285UWX1</accession>
<dbReference type="Pfam" id="PF00015">
    <property type="entry name" value="MCPsignal"/>
    <property type="match status" value="1"/>
</dbReference>
<feature type="transmembrane region" description="Helical" evidence="4">
    <location>
        <begin position="61"/>
        <end position="80"/>
    </location>
</feature>
<dbReference type="InterPro" id="IPR004089">
    <property type="entry name" value="MCPsignal_dom"/>
</dbReference>
<dbReference type="SUPFAM" id="SSF58104">
    <property type="entry name" value="Methyl-accepting chemotaxis protein (MCP) signaling domain"/>
    <property type="match status" value="1"/>
</dbReference>
<dbReference type="GO" id="GO:0016020">
    <property type="term" value="C:membrane"/>
    <property type="evidence" value="ECO:0007669"/>
    <property type="project" value="InterPro"/>
</dbReference>
<feature type="transmembrane region" description="Helical" evidence="4">
    <location>
        <begin position="114"/>
        <end position="143"/>
    </location>
</feature>
<keyword evidence="4" id="KW-0812">Transmembrane</keyword>
<name>A0A285UWX1_9ACTN</name>
<dbReference type="PANTHER" id="PTHR32089">
    <property type="entry name" value="METHYL-ACCEPTING CHEMOTAXIS PROTEIN MCPB"/>
    <property type="match status" value="1"/>
</dbReference>
<evidence type="ECO:0000259" key="5">
    <source>
        <dbReference type="PROSITE" id="PS50111"/>
    </source>
</evidence>
<feature type="transmembrane region" description="Helical" evidence="4">
    <location>
        <begin position="87"/>
        <end position="108"/>
    </location>
</feature>
<evidence type="ECO:0000313" key="6">
    <source>
        <dbReference type="EMBL" id="SOC46384.1"/>
    </source>
</evidence>
<protein>
    <submittedName>
        <fullName evidence="6">Methyl-accepting chemotaxis protein</fullName>
    </submittedName>
</protein>
<feature type="transmembrane region" description="Helical" evidence="4">
    <location>
        <begin position="164"/>
        <end position="185"/>
    </location>
</feature>
<feature type="region of interest" description="Disordered" evidence="3">
    <location>
        <begin position="196"/>
        <end position="232"/>
    </location>
</feature>
<gene>
    <name evidence="6" type="ORF">SAMN05660748_0203</name>
</gene>